<evidence type="ECO:0000313" key="4">
    <source>
        <dbReference type="Proteomes" id="UP000198661"/>
    </source>
</evidence>
<dbReference type="EMBL" id="FOOK01000002">
    <property type="protein sequence ID" value="SFF67875.1"/>
    <property type="molecule type" value="Genomic_DNA"/>
</dbReference>
<dbReference type="PANTHER" id="PTHR36442">
    <property type="entry name" value="CYCLIC-DI-AMP PHOSPHODIESTERASE PGPH"/>
    <property type="match status" value="1"/>
</dbReference>
<name>A0A1I2KLM4_9BACL</name>
<dbReference type="PANTHER" id="PTHR36442:SF1">
    <property type="entry name" value="CYCLIC-DI-AMP PHOSPHODIESTERASE PGPH"/>
    <property type="match status" value="1"/>
</dbReference>
<dbReference type="InterPro" id="IPR006674">
    <property type="entry name" value="HD_domain"/>
</dbReference>
<feature type="transmembrane region" description="Helical" evidence="1">
    <location>
        <begin position="270"/>
        <end position="289"/>
    </location>
</feature>
<protein>
    <recommendedName>
        <fullName evidence="2">HD domain-containing protein</fullName>
    </recommendedName>
</protein>
<dbReference type="SMART" id="SM00471">
    <property type="entry name" value="HDc"/>
    <property type="match status" value="1"/>
</dbReference>
<feature type="transmembrane region" description="Helical" evidence="1">
    <location>
        <begin position="380"/>
        <end position="398"/>
    </location>
</feature>
<dbReference type="InterPro" id="IPR052722">
    <property type="entry name" value="PgpH_phosphodiesterase"/>
</dbReference>
<gene>
    <name evidence="3" type="ORF">SAMN04488025_102144</name>
</gene>
<dbReference type="InterPro" id="IPR011621">
    <property type="entry name" value="Metal-dep_PHydrolase_7TM_intra"/>
</dbReference>
<feature type="transmembrane region" description="Helical" evidence="1">
    <location>
        <begin position="352"/>
        <end position="368"/>
    </location>
</feature>
<dbReference type="Pfam" id="PF07698">
    <property type="entry name" value="7TM-7TMR_HD"/>
    <property type="match status" value="1"/>
</dbReference>
<feature type="transmembrane region" description="Helical" evidence="1">
    <location>
        <begin position="328"/>
        <end position="347"/>
    </location>
</feature>
<organism evidence="3 4">
    <name type="scientific">Planifilum fulgidum</name>
    <dbReference type="NCBI Taxonomy" id="201973"/>
    <lineage>
        <taxon>Bacteria</taxon>
        <taxon>Bacillati</taxon>
        <taxon>Bacillota</taxon>
        <taxon>Bacilli</taxon>
        <taxon>Bacillales</taxon>
        <taxon>Thermoactinomycetaceae</taxon>
        <taxon>Planifilum</taxon>
    </lineage>
</organism>
<dbReference type="CDD" id="cd00077">
    <property type="entry name" value="HDc"/>
    <property type="match status" value="1"/>
</dbReference>
<keyword evidence="1" id="KW-0812">Transmembrane</keyword>
<keyword evidence="1" id="KW-0472">Membrane</keyword>
<accession>A0A1I2KLM4</accession>
<evidence type="ECO:0000259" key="2">
    <source>
        <dbReference type="PROSITE" id="PS51831"/>
    </source>
</evidence>
<dbReference type="PROSITE" id="PS51831">
    <property type="entry name" value="HD"/>
    <property type="match status" value="1"/>
</dbReference>
<dbReference type="InterPro" id="IPR003607">
    <property type="entry name" value="HD/PDEase_dom"/>
</dbReference>
<feature type="transmembrane region" description="Helical" evidence="1">
    <location>
        <begin position="405"/>
        <end position="426"/>
    </location>
</feature>
<dbReference type="NCBIfam" id="TIGR00277">
    <property type="entry name" value="HDIG"/>
    <property type="match status" value="1"/>
</dbReference>
<evidence type="ECO:0000313" key="3">
    <source>
        <dbReference type="EMBL" id="SFF67875.1"/>
    </source>
</evidence>
<dbReference type="Pfam" id="PF07697">
    <property type="entry name" value="7TMR-HDED"/>
    <property type="match status" value="1"/>
</dbReference>
<dbReference type="STRING" id="201973.SAMN04488025_102144"/>
<feature type="domain" description="HD" evidence="2">
    <location>
        <begin position="493"/>
        <end position="637"/>
    </location>
</feature>
<keyword evidence="1" id="KW-1133">Transmembrane helix</keyword>
<feature type="transmembrane region" description="Helical" evidence="1">
    <location>
        <begin position="438"/>
        <end position="460"/>
    </location>
</feature>
<dbReference type="Pfam" id="PF01966">
    <property type="entry name" value="HD"/>
    <property type="match status" value="1"/>
</dbReference>
<feature type="transmembrane region" description="Helical" evidence="1">
    <location>
        <begin position="301"/>
        <end position="322"/>
    </location>
</feature>
<proteinExistence type="predicted"/>
<dbReference type="Proteomes" id="UP000198661">
    <property type="component" value="Unassembled WGS sequence"/>
</dbReference>
<dbReference type="AlphaFoldDB" id="A0A1I2KLM4"/>
<feature type="transmembrane region" description="Helical" evidence="1">
    <location>
        <begin position="29"/>
        <end position="48"/>
    </location>
</feature>
<keyword evidence="4" id="KW-1185">Reference proteome</keyword>
<dbReference type="Gene3D" id="1.10.3210.10">
    <property type="entry name" value="Hypothetical protein af1432"/>
    <property type="match status" value="1"/>
</dbReference>
<sequence length="714" mass="79473">MKPKVKQNTASRKQTPLASGWRSSAWVRFAFYGLVGIFGYFLLLNPVLPKQYDLKPGAVSPETIVAPVTKIDQKATEQVREEAAQSVPLQYRKDEQITSRQLERLERIFDQIREAEGSSASEKEKTERLRALIPAMSDDFYKALARIPEKEIPEVRSAIREVLQQVLSEGVRPAQLVQKREQAIQMLEKSYPRGKARDAAAELLRTLIVPNVVVDKALTDALRETARESVKPVIIQKGDVIVAAGEVVTEEKIRELRELGLIRHHLNFRFYTGLILFLLIWLALLYVCVQRFHPEIHADNGKVLMMAAVFILNLLAMKVVSLGQDLEWSTVGYCAPFAFGPMLLALLLDTRLAIWFGVLFSLAAGIFFNAEGPLLFDYRYGLVALVSGTAGALALAGVRNRPSIFRAGLFASFAATMAVVALHLLVPAEGDLRLFLQSVGFALLSGVISAVLTIGFLSLFETVFDILSPLRLLELSNPNHPLLRKLLVEAPGTYHHSVMVANLAESAAEAIGADGLLARVGAYYHDIGKLKRPQFYIENQMQMDNPHDKISPHLSKTIILSHPKDGVEMMEAYRIPKPIRDIAAQHHGTTLLKYFYHKAKELNGDSQVLEEDFRYPGPKAQFKEAAIVGIADSIEAAVRSLSRPTPGRIESIVRKVIRERLEDGQFNECDLTLKELEVIGRSMCETLQGIFHARIEYPEEVSGKGKDVKNGVVG</sequence>
<dbReference type="InterPro" id="IPR011624">
    <property type="entry name" value="Metal-dep_PHydrolase_7TM_extra"/>
</dbReference>
<dbReference type="InterPro" id="IPR006675">
    <property type="entry name" value="HDIG_dom"/>
</dbReference>
<dbReference type="SUPFAM" id="SSF109604">
    <property type="entry name" value="HD-domain/PDEase-like"/>
    <property type="match status" value="1"/>
</dbReference>
<evidence type="ECO:0000256" key="1">
    <source>
        <dbReference type="SAM" id="Phobius"/>
    </source>
</evidence>
<reference evidence="3 4" key="1">
    <citation type="submission" date="2016-10" db="EMBL/GenBank/DDBJ databases">
        <authorList>
            <person name="de Groot N.N."/>
        </authorList>
    </citation>
    <scope>NUCLEOTIDE SEQUENCE [LARGE SCALE GENOMIC DNA]</scope>
    <source>
        <strain evidence="3 4">DSM 44945</strain>
    </source>
</reference>
<dbReference type="OrthoDB" id="9806952at2"/>
<dbReference type="RefSeq" id="WP_092035579.1">
    <property type="nucleotide sequence ID" value="NZ_FOOK01000002.1"/>
</dbReference>